<dbReference type="SMART" id="SM00558">
    <property type="entry name" value="JmjC"/>
    <property type="match status" value="1"/>
</dbReference>
<dbReference type="SUPFAM" id="SSF51197">
    <property type="entry name" value="Clavaminate synthase-like"/>
    <property type="match status" value="1"/>
</dbReference>
<reference evidence="3" key="1">
    <citation type="submission" date="2021-01" db="EMBL/GenBank/DDBJ databases">
        <authorList>
            <person name="Kaushik A."/>
        </authorList>
    </citation>
    <scope>NUCLEOTIDE SEQUENCE</scope>
    <source>
        <strain evidence="3">AG1-1C</strain>
    </source>
</reference>
<feature type="domain" description="JmjC" evidence="2">
    <location>
        <begin position="294"/>
        <end position="458"/>
    </location>
</feature>
<dbReference type="InterPro" id="IPR050910">
    <property type="entry name" value="JMJD6_ArgDemeth/LysHydrox"/>
</dbReference>
<feature type="region of interest" description="Disordered" evidence="1">
    <location>
        <begin position="1"/>
        <end position="35"/>
    </location>
</feature>
<dbReference type="InterPro" id="IPR041667">
    <property type="entry name" value="Cupin_8"/>
</dbReference>
<dbReference type="PANTHER" id="PTHR12480:SF21">
    <property type="entry name" value="JMJC DOMAIN-CONTAINING PROTEIN 8"/>
    <property type="match status" value="1"/>
</dbReference>
<evidence type="ECO:0000259" key="2">
    <source>
        <dbReference type="PROSITE" id="PS51184"/>
    </source>
</evidence>
<accession>A0A8H3AMK5</accession>
<sequence>MTLTQTTSTLNKRPEPPLETDHAQSSIHTKRPRRGSIANGVSECKQIPLAHSGIKPSGNLLLNPSFSIRQRGLGNLDVLSDALLLGIIGLSDAKDVLFLGSCSKALFAYCAHQPVWKDLYIRTASGKLDGWAGTWRKTYLQEFTPTGSPRKSGDRCMRLTPIVDCTGLFSDELYQPYLCANSDLNRYFYPRNNRDATSRLNMVRIEAESISNKFASSSSEPFIVTDALKHLGWPAFSPDSRGKPIWDASNLLQKYSDVSFRAEAFDCTLQTYCAYAENCAEDDAPLYLFDSRFIEKTEMGADYKPPSFLSEDLFQLMGDKRPDYRWLIIGPEKSGSTFHKDPNATSAWNAVITGSKGWVMFPPDVLPPGVYVSSDEAEVTSPLSLAEWFMSYFDAAWSAYGRDTGKMRVGVCRAGEIVYVPSGWWHLVVNLEPSVAVTQNFASEHELINVLRFMRDKPDQTSGWSEDIACADLYEIFCEVLRKERPEVLENAMAVLNKINRKGDREQQSMWEQVKKCAESEGVDSGFSFGFEVEGSDGDE</sequence>
<dbReference type="Gene3D" id="2.60.120.650">
    <property type="entry name" value="Cupin"/>
    <property type="match status" value="1"/>
</dbReference>
<organism evidence="3 4">
    <name type="scientific">Rhizoctonia solani</name>
    <dbReference type="NCBI Taxonomy" id="456999"/>
    <lineage>
        <taxon>Eukaryota</taxon>
        <taxon>Fungi</taxon>
        <taxon>Dikarya</taxon>
        <taxon>Basidiomycota</taxon>
        <taxon>Agaricomycotina</taxon>
        <taxon>Agaricomycetes</taxon>
        <taxon>Cantharellales</taxon>
        <taxon>Ceratobasidiaceae</taxon>
        <taxon>Rhizoctonia</taxon>
    </lineage>
</organism>
<dbReference type="AlphaFoldDB" id="A0A8H3AMK5"/>
<dbReference type="Pfam" id="PF13621">
    <property type="entry name" value="Cupin_8"/>
    <property type="match status" value="1"/>
</dbReference>
<protein>
    <recommendedName>
        <fullName evidence="2">JmjC domain-containing protein</fullName>
    </recommendedName>
</protein>
<dbReference type="Proteomes" id="UP000663846">
    <property type="component" value="Unassembled WGS sequence"/>
</dbReference>
<dbReference type="InterPro" id="IPR003347">
    <property type="entry name" value="JmjC_dom"/>
</dbReference>
<dbReference type="SUPFAM" id="SSF81383">
    <property type="entry name" value="F-box domain"/>
    <property type="match status" value="1"/>
</dbReference>
<dbReference type="PANTHER" id="PTHR12480">
    <property type="entry name" value="ARGININE DEMETHYLASE AND LYSYL-HYDROXYLASE JMJD"/>
    <property type="match status" value="1"/>
</dbReference>
<dbReference type="GO" id="GO:0000987">
    <property type="term" value="F:cis-regulatory region sequence-specific DNA binding"/>
    <property type="evidence" value="ECO:0007669"/>
    <property type="project" value="TreeGrafter"/>
</dbReference>
<dbReference type="GO" id="GO:0005634">
    <property type="term" value="C:nucleus"/>
    <property type="evidence" value="ECO:0007669"/>
    <property type="project" value="TreeGrafter"/>
</dbReference>
<proteinExistence type="predicted"/>
<dbReference type="EMBL" id="CAJMWS010000329">
    <property type="protein sequence ID" value="CAE6433790.1"/>
    <property type="molecule type" value="Genomic_DNA"/>
</dbReference>
<evidence type="ECO:0000313" key="4">
    <source>
        <dbReference type="Proteomes" id="UP000663846"/>
    </source>
</evidence>
<feature type="compositionally biased region" description="Polar residues" evidence="1">
    <location>
        <begin position="1"/>
        <end position="11"/>
    </location>
</feature>
<name>A0A8H3AMK5_9AGAM</name>
<dbReference type="InterPro" id="IPR036047">
    <property type="entry name" value="F-box-like_dom_sf"/>
</dbReference>
<comment type="caution">
    <text evidence="3">The sequence shown here is derived from an EMBL/GenBank/DDBJ whole genome shotgun (WGS) entry which is preliminary data.</text>
</comment>
<dbReference type="PROSITE" id="PS51184">
    <property type="entry name" value="JMJC"/>
    <property type="match status" value="1"/>
</dbReference>
<gene>
    <name evidence="3" type="ORF">RDB_LOCUS112693</name>
</gene>
<feature type="compositionally biased region" description="Basic and acidic residues" evidence="1">
    <location>
        <begin position="12"/>
        <end position="22"/>
    </location>
</feature>
<evidence type="ECO:0000256" key="1">
    <source>
        <dbReference type="SAM" id="MobiDB-lite"/>
    </source>
</evidence>
<evidence type="ECO:0000313" key="3">
    <source>
        <dbReference type="EMBL" id="CAE6433790.1"/>
    </source>
</evidence>